<keyword evidence="4 6" id="KW-1133">Transmembrane helix</keyword>
<keyword evidence="3 6" id="KW-0812">Transmembrane</keyword>
<evidence type="ECO:0000256" key="2">
    <source>
        <dbReference type="ARBA" id="ARBA00022475"/>
    </source>
</evidence>
<dbReference type="EMBL" id="WTYY01000002">
    <property type="protein sequence ID" value="MXO87842.1"/>
    <property type="molecule type" value="Genomic_DNA"/>
</dbReference>
<keyword evidence="5 6" id="KW-0472">Membrane</keyword>
<reference evidence="8 9" key="1">
    <citation type="submission" date="2019-12" db="EMBL/GenBank/DDBJ databases">
        <title>Genomic-based taxomic classification of the family Erythrobacteraceae.</title>
        <authorList>
            <person name="Xu L."/>
        </authorList>
    </citation>
    <scope>NUCLEOTIDE SEQUENCE [LARGE SCALE GENOMIC DNA]</scope>
    <source>
        <strain evidence="8 9">JCM 16339</strain>
    </source>
</reference>
<evidence type="ECO:0000256" key="6">
    <source>
        <dbReference type="SAM" id="Phobius"/>
    </source>
</evidence>
<comment type="caution">
    <text evidence="8">The sequence shown here is derived from an EMBL/GenBank/DDBJ whole genome shotgun (WGS) entry which is preliminary data.</text>
</comment>
<evidence type="ECO:0000256" key="5">
    <source>
        <dbReference type="ARBA" id="ARBA00023136"/>
    </source>
</evidence>
<protein>
    <recommendedName>
        <fullName evidence="7">Cardiolipin synthase N-terminal domain-containing protein</fullName>
    </recommendedName>
</protein>
<dbReference type="RefSeq" id="WP_160589790.1">
    <property type="nucleotide sequence ID" value="NZ_BAAAFP010000002.1"/>
</dbReference>
<evidence type="ECO:0000256" key="4">
    <source>
        <dbReference type="ARBA" id="ARBA00022989"/>
    </source>
</evidence>
<evidence type="ECO:0000313" key="8">
    <source>
        <dbReference type="EMBL" id="MXO87842.1"/>
    </source>
</evidence>
<name>A0A844ZKP9_9SPHN</name>
<dbReference type="Pfam" id="PF13396">
    <property type="entry name" value="PLDc_N"/>
    <property type="match status" value="1"/>
</dbReference>
<keyword evidence="2" id="KW-1003">Cell membrane</keyword>
<gene>
    <name evidence="8" type="ORF">GRI32_03715</name>
</gene>
<evidence type="ECO:0000256" key="1">
    <source>
        <dbReference type="ARBA" id="ARBA00004651"/>
    </source>
</evidence>
<feature type="domain" description="Cardiolipin synthase N-terminal" evidence="7">
    <location>
        <begin position="10"/>
        <end position="52"/>
    </location>
</feature>
<dbReference type="GO" id="GO:0005886">
    <property type="term" value="C:plasma membrane"/>
    <property type="evidence" value="ECO:0007669"/>
    <property type="project" value="UniProtKB-SubCell"/>
</dbReference>
<proteinExistence type="predicted"/>
<evidence type="ECO:0000256" key="3">
    <source>
        <dbReference type="ARBA" id="ARBA00022692"/>
    </source>
</evidence>
<evidence type="ECO:0000313" key="9">
    <source>
        <dbReference type="Proteomes" id="UP000435243"/>
    </source>
</evidence>
<dbReference type="AlphaFoldDB" id="A0A844ZKP9"/>
<sequence length="60" mass="6344">MEIIGVLVLLLDIYAIYNVVTSGESVVGKLLWSLGIIVFPVVGFIAWMLVGPKGGGRAVV</sequence>
<organism evidence="8 9">
    <name type="scientific">Alteraurantiacibacter aestuarii</name>
    <dbReference type="NCBI Taxonomy" id="650004"/>
    <lineage>
        <taxon>Bacteria</taxon>
        <taxon>Pseudomonadati</taxon>
        <taxon>Pseudomonadota</taxon>
        <taxon>Alphaproteobacteria</taxon>
        <taxon>Sphingomonadales</taxon>
        <taxon>Erythrobacteraceae</taxon>
        <taxon>Alteraurantiacibacter</taxon>
    </lineage>
</organism>
<dbReference type="InterPro" id="IPR027379">
    <property type="entry name" value="CLS_N"/>
</dbReference>
<dbReference type="Proteomes" id="UP000435243">
    <property type="component" value="Unassembled WGS sequence"/>
</dbReference>
<dbReference type="OrthoDB" id="8455471at2"/>
<accession>A0A844ZKP9</accession>
<evidence type="ECO:0000259" key="7">
    <source>
        <dbReference type="Pfam" id="PF13396"/>
    </source>
</evidence>
<feature type="transmembrane region" description="Helical" evidence="6">
    <location>
        <begin position="31"/>
        <end position="50"/>
    </location>
</feature>
<keyword evidence="9" id="KW-1185">Reference proteome</keyword>
<comment type="subcellular location">
    <subcellularLocation>
        <location evidence="1">Cell membrane</location>
        <topology evidence="1">Multi-pass membrane protein</topology>
    </subcellularLocation>
</comment>